<comment type="caution">
    <text evidence="1">The sequence shown here is derived from an EMBL/GenBank/DDBJ whole genome shotgun (WGS) entry which is preliminary data.</text>
</comment>
<dbReference type="EMBL" id="WKPR01000003">
    <property type="protein sequence ID" value="MSB18449.1"/>
    <property type="molecule type" value="Genomic_DNA"/>
</dbReference>
<organism evidence="1 2">
    <name type="scientific">Flavonifractor plautii</name>
    <name type="common">Fusobacterium plautii</name>
    <dbReference type="NCBI Taxonomy" id="292800"/>
    <lineage>
        <taxon>Bacteria</taxon>
        <taxon>Bacillati</taxon>
        <taxon>Bacillota</taxon>
        <taxon>Clostridia</taxon>
        <taxon>Eubacteriales</taxon>
        <taxon>Oscillospiraceae</taxon>
        <taxon>Flavonifractor</taxon>
    </lineage>
</organism>
<reference evidence="1 2" key="1">
    <citation type="journal article" date="2019" name="Nat. Med.">
        <title>A library of human gut bacterial isolates paired with longitudinal multiomics data enables mechanistic microbiome research.</title>
        <authorList>
            <person name="Poyet M."/>
            <person name="Groussin M."/>
            <person name="Gibbons S.M."/>
            <person name="Avila-Pacheco J."/>
            <person name="Jiang X."/>
            <person name="Kearney S.M."/>
            <person name="Perrotta A.R."/>
            <person name="Berdy B."/>
            <person name="Zhao S."/>
            <person name="Lieberman T.D."/>
            <person name="Swanson P.K."/>
            <person name="Smith M."/>
            <person name="Roesemann S."/>
            <person name="Alexander J.E."/>
            <person name="Rich S.A."/>
            <person name="Livny J."/>
            <person name="Vlamakis H."/>
            <person name="Clish C."/>
            <person name="Bullock K."/>
            <person name="Deik A."/>
            <person name="Scott J."/>
            <person name="Pierce K.A."/>
            <person name="Xavier R.J."/>
            <person name="Alm E.J."/>
        </authorList>
    </citation>
    <scope>NUCLEOTIDE SEQUENCE [LARGE SCALE GENOMIC DNA]</scope>
    <source>
        <strain evidence="1 2">BIOML-A2</strain>
    </source>
</reference>
<protein>
    <recommendedName>
        <fullName evidence="3">DUF1778 domain-containing protein</fullName>
    </recommendedName>
</protein>
<evidence type="ECO:0000313" key="1">
    <source>
        <dbReference type="EMBL" id="MSB18449.1"/>
    </source>
</evidence>
<dbReference type="AlphaFoldDB" id="A0A6I2QXR2"/>
<dbReference type="Proteomes" id="UP000434475">
    <property type="component" value="Unassembled WGS sequence"/>
</dbReference>
<evidence type="ECO:0000313" key="2">
    <source>
        <dbReference type="Proteomes" id="UP000434475"/>
    </source>
</evidence>
<gene>
    <name evidence="1" type="ORF">GKE97_02835</name>
</gene>
<accession>A0A6I2QXR2</accession>
<dbReference type="RefSeq" id="WP_172697213.1">
    <property type="nucleotide sequence ID" value="NZ_WKPR01000003.1"/>
</dbReference>
<sequence>MPVSEKKRRSNDAYNAKCDVIQIRPIKPVGAAIRAAAQASGQSLQSYIVEACADRMRREGQPLEVNAPNDPDPLP</sequence>
<proteinExistence type="predicted"/>
<name>A0A6I2QXR2_FLAPL</name>
<evidence type="ECO:0008006" key="3">
    <source>
        <dbReference type="Google" id="ProtNLM"/>
    </source>
</evidence>